<dbReference type="EMBL" id="NOKA02000004">
    <property type="protein sequence ID" value="RDY32333.1"/>
    <property type="molecule type" value="Genomic_DNA"/>
</dbReference>
<dbReference type="HAMAP" id="MF_01503">
    <property type="entry name" value="RemA"/>
    <property type="match status" value="1"/>
</dbReference>
<dbReference type="RefSeq" id="WP_094376643.1">
    <property type="nucleotide sequence ID" value="NZ_NOKA02000004.1"/>
</dbReference>
<dbReference type="PANTHER" id="PTHR38449">
    <property type="entry name" value="REGULATORY PROTEIN TM_1690-RELATED"/>
    <property type="match status" value="1"/>
</dbReference>
<comment type="similarity">
    <text evidence="1">Belongs to the RemA family.</text>
</comment>
<comment type="caution">
    <text evidence="2">The sequence shown here is derived from an EMBL/GenBank/DDBJ whole genome shotgun (WGS) entry which is preliminary data.</text>
</comment>
<evidence type="ECO:0000313" key="4">
    <source>
        <dbReference type="Proteomes" id="UP000216411"/>
    </source>
</evidence>
<dbReference type="Pfam" id="PF04025">
    <property type="entry name" value="RemA-like"/>
    <property type="match status" value="1"/>
</dbReference>
<dbReference type="Proteomes" id="UP000247523">
    <property type="component" value="Unassembled WGS sequence"/>
</dbReference>
<proteinExistence type="inferred from homology"/>
<reference evidence="3" key="3">
    <citation type="submission" date="2018-07" db="EMBL/GenBank/DDBJ databases">
        <authorList>
            <person name="Quirk P.G."/>
            <person name="Krulwich T.A."/>
        </authorList>
    </citation>
    <scope>NUCLEOTIDE SEQUENCE</scope>
    <source>
        <strain evidence="3">CCRI-19302</strain>
    </source>
</reference>
<dbReference type="InterPro" id="IPR007169">
    <property type="entry name" value="RemA-like"/>
</dbReference>
<dbReference type="EMBL" id="QICS01000006">
    <property type="protein sequence ID" value="PXV89480.1"/>
    <property type="molecule type" value="Genomic_DNA"/>
</dbReference>
<evidence type="ECO:0000313" key="2">
    <source>
        <dbReference type="EMBL" id="PXV89480.1"/>
    </source>
</evidence>
<dbReference type="AlphaFoldDB" id="A0A255IM16"/>
<keyword evidence="4" id="KW-1185">Reference proteome</keyword>
<evidence type="ECO:0000313" key="5">
    <source>
        <dbReference type="Proteomes" id="UP000247523"/>
    </source>
</evidence>
<dbReference type="Proteomes" id="UP000216411">
    <property type="component" value="Unassembled WGS sequence"/>
</dbReference>
<dbReference type="OrthoDB" id="5432174at2"/>
<reference evidence="2 5" key="2">
    <citation type="submission" date="2018-05" db="EMBL/GenBank/DDBJ databases">
        <title>Genomic Encyclopedia of Type Strains, Phase IV (KMG-IV): sequencing the most valuable type-strain genomes for metagenomic binning, comparative biology and taxonomic classification.</title>
        <authorList>
            <person name="Goeker M."/>
        </authorList>
    </citation>
    <scope>NUCLEOTIDE SEQUENCE [LARGE SCALE GENOMIC DNA]</scope>
    <source>
        <strain evidence="2 5">DSM 28816</strain>
    </source>
</reference>
<reference evidence="3 4" key="1">
    <citation type="journal article" date="2017" name="Genome Announc.">
        <title>Draft Genome Sequence of a Sporulating and Motile Strain of Lachnotalea glycerini Isolated from Water in Quebec City, Canada.</title>
        <authorList>
            <person name="Maheux A.F."/>
            <person name="Boudreau D.K."/>
            <person name="Berube E."/>
            <person name="Boissinot M."/>
            <person name="Raymond F."/>
            <person name="Brodeur S."/>
            <person name="Corbeil J."/>
            <person name="Isabel S."/>
            <person name="Omar R.F."/>
            <person name="Bergeron M.G."/>
        </authorList>
    </citation>
    <scope>NUCLEOTIDE SEQUENCE [LARGE SCALE GENOMIC DNA]</scope>
    <source>
        <strain evidence="3 4">CCRI-19302</strain>
    </source>
</reference>
<dbReference type="PANTHER" id="PTHR38449:SF1">
    <property type="entry name" value="REGULATORY PROTEIN SSL2874-RELATED"/>
    <property type="match status" value="1"/>
</dbReference>
<name>A0A255IM16_9FIRM</name>
<accession>A0A255IM16</accession>
<protein>
    <recommendedName>
        <fullName evidence="1">Putative regulatory protein C8E03_106131</fullName>
    </recommendedName>
</protein>
<organism evidence="2 5">
    <name type="scientific">Lachnotalea glycerini</name>
    <dbReference type="NCBI Taxonomy" id="1763509"/>
    <lineage>
        <taxon>Bacteria</taxon>
        <taxon>Bacillati</taxon>
        <taxon>Bacillota</taxon>
        <taxon>Clostridia</taxon>
        <taxon>Lachnospirales</taxon>
        <taxon>Lachnospiraceae</taxon>
        <taxon>Lachnotalea</taxon>
    </lineage>
</organism>
<dbReference type="NCBIfam" id="NF003315">
    <property type="entry name" value="PRK04323.1"/>
    <property type="match status" value="1"/>
</dbReference>
<gene>
    <name evidence="2" type="ORF">C8E03_106131</name>
    <name evidence="3" type="ORF">CG710_004965</name>
</gene>
<evidence type="ECO:0000256" key="1">
    <source>
        <dbReference type="HAMAP-Rule" id="MF_01503"/>
    </source>
</evidence>
<evidence type="ECO:0000313" key="3">
    <source>
        <dbReference type="EMBL" id="RDY32333.1"/>
    </source>
</evidence>
<sequence>MAGLINVGFGNVVNTNKIVAVINPEAAPIKRMIQSAKDKGLTVDATQGRRTRSVIITEDEYIILSALQPETIAGRFNNDER</sequence>